<dbReference type="InParanoid" id="Q0EZZ3"/>
<gene>
    <name evidence="6" type="ORF">SPV1_09358</name>
</gene>
<dbReference type="CDD" id="cd06251">
    <property type="entry name" value="M14_ASTE_ASPA-like"/>
    <property type="match status" value="1"/>
</dbReference>
<organism evidence="6 7">
    <name type="scientific">Mariprofundus ferrooxydans PV-1</name>
    <dbReference type="NCBI Taxonomy" id="314345"/>
    <lineage>
        <taxon>Bacteria</taxon>
        <taxon>Pseudomonadati</taxon>
        <taxon>Pseudomonadota</taxon>
        <taxon>Candidatius Mariprofundia</taxon>
        <taxon>Mariprofundales</taxon>
        <taxon>Mariprofundaceae</taxon>
        <taxon>Mariprofundus</taxon>
    </lineage>
</organism>
<dbReference type="RefSeq" id="WP_009849392.1">
    <property type="nucleotide sequence ID" value="NZ_DS022294.1"/>
</dbReference>
<comment type="cofactor">
    <cofactor evidence="1">
        <name>Zn(2+)</name>
        <dbReference type="ChEBI" id="CHEBI:29105"/>
    </cofactor>
</comment>
<dbReference type="PANTHER" id="PTHR37326">
    <property type="entry name" value="BLL3975 PROTEIN"/>
    <property type="match status" value="1"/>
</dbReference>
<accession>Q0EZZ3</accession>
<name>Q0EZZ3_9PROT</name>
<dbReference type="Proteomes" id="UP000005297">
    <property type="component" value="Unassembled WGS sequence"/>
</dbReference>
<dbReference type="STRING" id="314344.AL013_11330"/>
<evidence type="ECO:0000259" key="5">
    <source>
        <dbReference type="Pfam" id="PF24827"/>
    </source>
</evidence>
<evidence type="ECO:0000313" key="6">
    <source>
        <dbReference type="EMBL" id="EAU54891.1"/>
    </source>
</evidence>
<evidence type="ECO:0000313" key="7">
    <source>
        <dbReference type="Proteomes" id="UP000005297"/>
    </source>
</evidence>
<keyword evidence="4" id="KW-0862">Zinc</keyword>
<evidence type="ECO:0000256" key="1">
    <source>
        <dbReference type="ARBA" id="ARBA00001947"/>
    </source>
</evidence>
<evidence type="ECO:0000256" key="2">
    <source>
        <dbReference type="ARBA" id="ARBA00022723"/>
    </source>
</evidence>
<dbReference type="GO" id="GO:0046872">
    <property type="term" value="F:metal ion binding"/>
    <property type="evidence" value="ECO:0007669"/>
    <property type="project" value="UniProtKB-KW"/>
</dbReference>
<evidence type="ECO:0000256" key="3">
    <source>
        <dbReference type="ARBA" id="ARBA00022801"/>
    </source>
</evidence>
<dbReference type="Gene3D" id="3.40.630.10">
    <property type="entry name" value="Zn peptidases"/>
    <property type="match status" value="1"/>
</dbReference>
<comment type="caution">
    <text evidence="6">The sequence shown here is derived from an EMBL/GenBank/DDBJ whole genome shotgun (WGS) entry which is preliminary data.</text>
</comment>
<dbReference type="InterPro" id="IPR055438">
    <property type="entry name" value="AstE_AspA_cat"/>
</dbReference>
<evidence type="ECO:0000256" key="4">
    <source>
        <dbReference type="ARBA" id="ARBA00022833"/>
    </source>
</evidence>
<dbReference type="AlphaFoldDB" id="Q0EZZ3"/>
<dbReference type="eggNOG" id="COG3608">
    <property type="taxonomic scope" value="Bacteria"/>
</dbReference>
<dbReference type="InterPro" id="IPR053138">
    <property type="entry name" value="N-alpha-Ac-DABA_deacetylase"/>
</dbReference>
<dbReference type="PIRSF" id="PIRSF039012">
    <property type="entry name" value="ASP"/>
    <property type="match status" value="1"/>
</dbReference>
<dbReference type="PANTHER" id="PTHR37326:SF2">
    <property type="entry name" value="SUCCINYLGLUTAMATE DESUCCINYLASE_ASPARTOACYLASE FAMILY PROTEIN"/>
    <property type="match status" value="1"/>
</dbReference>
<dbReference type="GO" id="GO:0016788">
    <property type="term" value="F:hydrolase activity, acting on ester bonds"/>
    <property type="evidence" value="ECO:0007669"/>
    <property type="project" value="InterPro"/>
</dbReference>
<dbReference type="Pfam" id="PF24827">
    <property type="entry name" value="AstE_AspA_cat"/>
    <property type="match status" value="1"/>
</dbReference>
<protein>
    <submittedName>
        <fullName evidence="6">Succinylglutamate desuccinylase/aspartoacylase</fullName>
    </submittedName>
</protein>
<keyword evidence="3" id="KW-0378">Hydrolase</keyword>
<dbReference type="OrthoDB" id="9782876at2"/>
<dbReference type="HOGENOM" id="CLU_035605_0_1_0"/>
<feature type="domain" description="Succinylglutamate desuccinylase/Aspartoacylase catalytic" evidence="5">
    <location>
        <begin position="45"/>
        <end position="225"/>
    </location>
</feature>
<proteinExistence type="predicted"/>
<keyword evidence="7" id="KW-1185">Reference proteome</keyword>
<reference evidence="6 7" key="1">
    <citation type="submission" date="2006-09" db="EMBL/GenBank/DDBJ databases">
        <authorList>
            <person name="Emerson D."/>
            <person name="Ferriera S."/>
            <person name="Johnson J."/>
            <person name="Kravitz S."/>
            <person name="Halpern A."/>
            <person name="Remington K."/>
            <person name="Beeson K."/>
            <person name="Tran B."/>
            <person name="Rogers Y.-H."/>
            <person name="Friedman R."/>
            <person name="Venter J.C."/>
        </authorList>
    </citation>
    <scope>NUCLEOTIDE SEQUENCE [LARGE SCALE GENOMIC DNA]</scope>
    <source>
        <strain evidence="6 7">PV-1</strain>
    </source>
</reference>
<dbReference type="InterPro" id="IPR043795">
    <property type="entry name" value="N-alpha-Ac-DABA-like"/>
</dbReference>
<sequence>MTTELIIGGQTIRPGERQIVELTLPPLITHTSLHMPVHVVRSKRNGPRLLVCAALHGDEINGVEIIRRLMNHPALAQIRGDLVAIPIVNIYGFIHQIRYLPDRRDLNRCFPGSEKGSMAGRLAHLFLNEIVAKCSHGIDLHTAAIHRDNLPQIRATLDDPATCQMANAFPVSVLLDAALRPGTIREAAGRLGIPWLVYEAGEALRFDEVAIRAGVRGIIQVMREIGMLPKRKTKKPYVPQVAKSSYWVRAAQSGIYRSLIPMGAQVARGDVLGLIDDPYGTTDIQVHAPAAGIIIGRTNLPLVYEGDALCHIAQFKRAGDAANVVEAFQSEFEVVFDNSIDDADAPIQ</sequence>
<dbReference type="SUPFAM" id="SSF53187">
    <property type="entry name" value="Zn-dependent exopeptidases"/>
    <property type="match status" value="1"/>
</dbReference>
<dbReference type="GO" id="GO:0016811">
    <property type="term" value="F:hydrolase activity, acting on carbon-nitrogen (but not peptide) bonds, in linear amides"/>
    <property type="evidence" value="ECO:0007669"/>
    <property type="project" value="InterPro"/>
</dbReference>
<keyword evidence="2" id="KW-0479">Metal-binding</keyword>
<dbReference type="EMBL" id="AATS01000005">
    <property type="protein sequence ID" value="EAU54891.1"/>
    <property type="molecule type" value="Genomic_DNA"/>
</dbReference>